<dbReference type="PANTHER" id="PTHR33393">
    <property type="entry name" value="POLYGLUTAMINE SYNTHESIS ACCESSORY PROTEIN RV0574C-RELATED"/>
    <property type="match status" value="1"/>
</dbReference>
<protein>
    <submittedName>
        <fullName evidence="3">CapA family protein</fullName>
    </submittedName>
</protein>
<organism evidence="3 4">
    <name type="scientific">Capnocytophaga bilenii</name>
    <dbReference type="NCBI Taxonomy" id="2819369"/>
    <lineage>
        <taxon>Bacteria</taxon>
        <taxon>Pseudomonadati</taxon>
        <taxon>Bacteroidota</taxon>
        <taxon>Flavobacteriia</taxon>
        <taxon>Flavobacteriales</taxon>
        <taxon>Flavobacteriaceae</taxon>
        <taxon>Capnocytophaga</taxon>
    </lineage>
</organism>
<evidence type="ECO:0000256" key="1">
    <source>
        <dbReference type="ARBA" id="ARBA00005662"/>
    </source>
</evidence>
<feature type="domain" description="Capsule synthesis protein CapA" evidence="2">
    <location>
        <begin position="26"/>
        <end position="273"/>
    </location>
</feature>
<dbReference type="EMBL" id="JAGDYP010000001">
    <property type="protein sequence ID" value="MBO1883064.1"/>
    <property type="molecule type" value="Genomic_DNA"/>
</dbReference>
<proteinExistence type="inferred from homology"/>
<dbReference type="CDD" id="cd07381">
    <property type="entry name" value="MPP_CapA"/>
    <property type="match status" value="1"/>
</dbReference>
<dbReference type="SUPFAM" id="SSF56300">
    <property type="entry name" value="Metallo-dependent phosphatases"/>
    <property type="match status" value="1"/>
</dbReference>
<dbReference type="Proteomes" id="UP000681610">
    <property type="component" value="Unassembled WGS sequence"/>
</dbReference>
<evidence type="ECO:0000259" key="2">
    <source>
        <dbReference type="SMART" id="SM00854"/>
    </source>
</evidence>
<comment type="similarity">
    <text evidence="1">Belongs to the CapA family.</text>
</comment>
<dbReference type="PANTHER" id="PTHR33393:SF12">
    <property type="entry name" value="CAPSULE BIOSYNTHESIS PROTEIN CAPA"/>
    <property type="match status" value="1"/>
</dbReference>
<comment type="caution">
    <text evidence="3">The sequence shown here is derived from an EMBL/GenBank/DDBJ whole genome shotgun (WGS) entry which is preliminary data.</text>
</comment>
<accession>A0ABS3PUR0</accession>
<gene>
    <name evidence="3" type="ORF">J4N46_01105</name>
</gene>
<dbReference type="InterPro" id="IPR052169">
    <property type="entry name" value="CW_Biosynth-Accessory"/>
</dbReference>
<evidence type="ECO:0000313" key="3">
    <source>
        <dbReference type="EMBL" id="MBO1883064.1"/>
    </source>
</evidence>
<dbReference type="SMART" id="SM00854">
    <property type="entry name" value="PGA_cap"/>
    <property type="match status" value="1"/>
</dbReference>
<dbReference type="InterPro" id="IPR019079">
    <property type="entry name" value="Capsule_synth_CapA"/>
</dbReference>
<evidence type="ECO:0000313" key="4">
    <source>
        <dbReference type="Proteomes" id="UP000681610"/>
    </source>
</evidence>
<dbReference type="Pfam" id="PF09587">
    <property type="entry name" value="PGA_cap"/>
    <property type="match status" value="1"/>
</dbReference>
<keyword evidence="4" id="KW-1185">Reference proteome</keyword>
<name>A0ABS3PUR0_9FLAO</name>
<sequence length="364" mass="40733">MKKILFYASLLIITTLQGQEVGSRLSLLFIGDVMGHGPQIDGAYNAATKQYDYTPVFAKIKHKFAEADFTIANLEVTLAGAPYKGYPQFSSPDALAAACKEAGISAFVTANNHTCDRGKKGIIRTLDVLDSLQIPHTGTFRNKAEFDKNNLLVLSKNGITVGILNYTYGTNGLPVPEPTVVNRINTELMKQDIENAKKNKLDKLIVVIHWGIEYQQHQNKQQESVAKFLFDNGVDIIIGGHPHVLQPMYYSPQTGLHNEQLVVYSLGNFVSNQRTSPSDGGAMVGLTLFKDGYSTFIEKKSYQLVWVNRTLKANKKYLFEILPCKDYEAANYKDLTDKAREEMKVFINNSRKLFHQNNILVGEE</sequence>
<dbReference type="InterPro" id="IPR029052">
    <property type="entry name" value="Metallo-depent_PP-like"/>
</dbReference>
<dbReference type="RefSeq" id="WP_208057537.1">
    <property type="nucleotide sequence ID" value="NZ_JAGDYP010000001.1"/>
</dbReference>
<dbReference type="Gene3D" id="3.60.21.10">
    <property type="match status" value="1"/>
</dbReference>
<reference evidence="3 4" key="1">
    <citation type="submission" date="2021-03" db="EMBL/GenBank/DDBJ databases">
        <title>Isolation and description of Capnocytophaga bilenii sp. nov., a novel Capnocytophaga species, isolated from a gingivitis subject.</title>
        <authorList>
            <person name="Antezack A."/>
            <person name="Monnet-Corti V."/>
            <person name="La Scola B."/>
        </authorList>
    </citation>
    <scope>NUCLEOTIDE SEQUENCE [LARGE SCALE GENOMIC DNA]</scope>
    <source>
        <strain evidence="3 4">Marseille-Q4570</strain>
    </source>
</reference>